<evidence type="ECO:0000313" key="2">
    <source>
        <dbReference type="EMBL" id="OJT08807.1"/>
    </source>
</evidence>
<feature type="compositionally biased region" description="Acidic residues" evidence="1">
    <location>
        <begin position="188"/>
        <end position="197"/>
    </location>
</feature>
<comment type="caution">
    <text evidence="2">The sequence shown here is derived from an EMBL/GenBank/DDBJ whole genome shotgun (WGS) entry which is preliminary data.</text>
</comment>
<feature type="compositionally biased region" description="Low complexity" evidence="1">
    <location>
        <begin position="81"/>
        <end position="107"/>
    </location>
</feature>
<accession>A0A1M2VMI9</accession>
<dbReference type="Proteomes" id="UP000184267">
    <property type="component" value="Unassembled WGS sequence"/>
</dbReference>
<proteinExistence type="predicted"/>
<feature type="compositionally biased region" description="Polar residues" evidence="1">
    <location>
        <begin position="109"/>
        <end position="118"/>
    </location>
</feature>
<feature type="compositionally biased region" description="Low complexity" evidence="1">
    <location>
        <begin position="167"/>
        <end position="181"/>
    </location>
</feature>
<name>A0A1M2VMI9_TRAPU</name>
<feature type="compositionally biased region" description="Low complexity" evidence="1">
    <location>
        <begin position="265"/>
        <end position="295"/>
    </location>
</feature>
<dbReference type="OMA" id="GRHARCE"/>
<feature type="region of interest" description="Disordered" evidence="1">
    <location>
        <begin position="1"/>
        <end position="334"/>
    </location>
</feature>
<protein>
    <submittedName>
        <fullName evidence="2">Uncharacterized protein</fullName>
    </submittedName>
</protein>
<dbReference type="AlphaFoldDB" id="A0A1M2VMI9"/>
<dbReference type="OrthoDB" id="2742039at2759"/>
<dbReference type="EMBL" id="MNAD01001011">
    <property type="protein sequence ID" value="OJT08807.1"/>
    <property type="molecule type" value="Genomic_DNA"/>
</dbReference>
<sequence>MAAPSPRDDSLASTQHATDRFPRFTYLLRTGTPKPEADGGLVRRSADPGEHQASLATIPDPLAQRGTGDETCLQSCVASGSGSTCGPSSRVSSSPSRASTPTTPAGTLASVSKSTTASAPKPLLDPAPYTMANNNSATASRGGASTPRLPVPTRRGTDAIAGERIMPGTPLSTSPTSQTSSDFGDGGADVDDLEQDDAQGGGQTAEGQPRKKKTRRAGVAITRVRRMQREVRRLAEEEEQVGPNIQQQRQQPHQRSLLSSVQARPSLHPSASAPLPLSLHIPQYGHGQQQQYQQHTRVPASPSSLSATRPTAVAEGRHARCEPSTAAHSRASAYDRTLEDGDDVVVWRPSGPMGSSSIWAYRPDERPRGGSA</sequence>
<reference evidence="2 3" key="1">
    <citation type="submission" date="2016-10" db="EMBL/GenBank/DDBJ databases">
        <title>Genome sequence of the basidiomycete white-rot fungus Trametes pubescens.</title>
        <authorList>
            <person name="Makela M.R."/>
            <person name="Granchi Z."/>
            <person name="Peng M."/>
            <person name="De Vries R.P."/>
            <person name="Grigoriev I."/>
            <person name="Riley R."/>
            <person name="Hilden K."/>
        </authorList>
    </citation>
    <scope>NUCLEOTIDE SEQUENCE [LARGE SCALE GENOMIC DNA]</scope>
    <source>
        <strain evidence="2 3">FBCC735</strain>
    </source>
</reference>
<feature type="compositionally biased region" description="Low complexity" evidence="1">
    <location>
        <begin position="246"/>
        <end position="255"/>
    </location>
</feature>
<evidence type="ECO:0000313" key="3">
    <source>
        <dbReference type="Proteomes" id="UP000184267"/>
    </source>
</evidence>
<evidence type="ECO:0000256" key="1">
    <source>
        <dbReference type="SAM" id="MobiDB-lite"/>
    </source>
</evidence>
<gene>
    <name evidence="2" type="ORF">TRAPUB_313</name>
</gene>
<feature type="compositionally biased region" description="Basic and acidic residues" evidence="1">
    <location>
        <begin position="1"/>
        <end position="10"/>
    </location>
</feature>
<keyword evidence="3" id="KW-1185">Reference proteome</keyword>
<organism evidence="2 3">
    <name type="scientific">Trametes pubescens</name>
    <name type="common">White-rot fungus</name>
    <dbReference type="NCBI Taxonomy" id="154538"/>
    <lineage>
        <taxon>Eukaryota</taxon>
        <taxon>Fungi</taxon>
        <taxon>Dikarya</taxon>
        <taxon>Basidiomycota</taxon>
        <taxon>Agaricomycotina</taxon>
        <taxon>Agaricomycetes</taxon>
        <taxon>Polyporales</taxon>
        <taxon>Polyporaceae</taxon>
        <taxon>Trametes</taxon>
    </lineage>
</organism>